<protein>
    <submittedName>
        <fullName evidence="2">Lipolytic protein G-D-S-L family</fullName>
    </submittedName>
</protein>
<reference evidence="2 3" key="1">
    <citation type="journal article" date="2009" name="Stand. Genomic Sci.">
        <title>Complete genome sequence of Stackebrandtia nassauensis type strain (LLR-40K-21).</title>
        <authorList>
            <person name="Munk C."/>
            <person name="Lapidus A."/>
            <person name="Copeland A."/>
            <person name="Jando M."/>
            <person name="Mayilraj S."/>
            <person name="Glavina Del Rio T."/>
            <person name="Nolan M."/>
            <person name="Chen F."/>
            <person name="Lucas S."/>
            <person name="Tice H."/>
            <person name="Cheng J.F."/>
            <person name="Han C."/>
            <person name="Detter J.C."/>
            <person name="Bruce D."/>
            <person name="Goodwin L."/>
            <person name="Chain P."/>
            <person name="Pitluck S."/>
            <person name="Goker M."/>
            <person name="Ovchinikova G."/>
            <person name="Pati A."/>
            <person name="Ivanova N."/>
            <person name="Mavromatis K."/>
            <person name="Chen A."/>
            <person name="Palaniappan K."/>
            <person name="Land M."/>
            <person name="Hauser L."/>
            <person name="Chang Y.J."/>
            <person name="Jeffries C.D."/>
            <person name="Bristow J."/>
            <person name="Eisen J.A."/>
            <person name="Markowitz V."/>
            <person name="Hugenholtz P."/>
            <person name="Kyrpides N.C."/>
            <person name="Klenk H.P."/>
        </authorList>
    </citation>
    <scope>NUCLEOTIDE SEQUENCE [LARGE SCALE GENOMIC DNA]</scope>
    <source>
        <strain evidence="3">DSM 44728 / CIP 108903 / NRRL B-16338 / NBRC 102104 / LLR-40K-21</strain>
    </source>
</reference>
<dbReference type="eggNOG" id="COG2755">
    <property type="taxonomic scope" value="Bacteria"/>
</dbReference>
<dbReference type="PANTHER" id="PTHR30383:SF2">
    <property type="entry name" value="CELLULOSE-BINDING PROTEIN"/>
    <property type="match status" value="1"/>
</dbReference>
<organism evidence="2 3">
    <name type="scientific">Stackebrandtia nassauensis (strain DSM 44728 / CIP 108903 / NRRL B-16338 / NBRC 102104 / LLR-40K-21)</name>
    <dbReference type="NCBI Taxonomy" id="446470"/>
    <lineage>
        <taxon>Bacteria</taxon>
        <taxon>Bacillati</taxon>
        <taxon>Actinomycetota</taxon>
        <taxon>Actinomycetes</taxon>
        <taxon>Glycomycetales</taxon>
        <taxon>Glycomycetaceae</taxon>
        <taxon>Stackebrandtia</taxon>
    </lineage>
</organism>
<evidence type="ECO:0000313" key="3">
    <source>
        <dbReference type="Proteomes" id="UP000000844"/>
    </source>
</evidence>
<dbReference type="CDD" id="cd01833">
    <property type="entry name" value="XynB_like"/>
    <property type="match status" value="1"/>
</dbReference>
<dbReference type="GO" id="GO:0004622">
    <property type="term" value="F:phosphatidylcholine lysophospholipase activity"/>
    <property type="evidence" value="ECO:0007669"/>
    <property type="project" value="TreeGrafter"/>
</dbReference>
<dbReference type="Pfam" id="PF13472">
    <property type="entry name" value="Lipase_GDSL_2"/>
    <property type="match status" value="1"/>
</dbReference>
<dbReference type="PANTHER" id="PTHR30383">
    <property type="entry name" value="THIOESTERASE 1/PROTEASE 1/LYSOPHOSPHOLIPASE L1"/>
    <property type="match status" value="1"/>
</dbReference>
<feature type="domain" description="SGNH hydrolase-type esterase" evidence="1">
    <location>
        <begin position="55"/>
        <end position="236"/>
    </location>
</feature>
<sequence>MRRVVWGLAVAIVGLVLFVTANIGLSANSADPQPPDKDPDLRPATQTQSISVMPLGDSITGSPGCWRSLLWNELKQHDYQGIDFVGSMKSVPCGRDFDGDHEGYRGLKVTDAARNAKFLPTFKANRPDIVLMHFGTNDIWRLRPGPDPILDAYSTILKQLRAANPRVTLLVAQLIPMSPKSCRECIDDVAELNTAIPEWVRAHGTKKSPVISVDQWTGFDVKRDTGDGVHPNGSGTEKLAANWFKALRPLLDNRN</sequence>
<dbReference type="HOGENOM" id="CLU_044083_4_1_11"/>
<dbReference type="InterPro" id="IPR013830">
    <property type="entry name" value="SGNH_hydro"/>
</dbReference>
<keyword evidence="3" id="KW-1185">Reference proteome</keyword>
<dbReference type="STRING" id="446470.Snas_0748"/>
<dbReference type="EMBL" id="CP001778">
    <property type="protein sequence ID" value="ADD40460.1"/>
    <property type="molecule type" value="Genomic_DNA"/>
</dbReference>
<dbReference type="Proteomes" id="UP000000844">
    <property type="component" value="Chromosome"/>
</dbReference>
<evidence type="ECO:0000259" key="1">
    <source>
        <dbReference type="Pfam" id="PF13472"/>
    </source>
</evidence>
<dbReference type="SUPFAM" id="SSF52266">
    <property type="entry name" value="SGNH hydrolase"/>
    <property type="match status" value="1"/>
</dbReference>
<dbReference type="Gene3D" id="3.40.50.1110">
    <property type="entry name" value="SGNH hydrolase"/>
    <property type="match status" value="1"/>
</dbReference>
<dbReference type="AlphaFoldDB" id="D3Q7V5"/>
<proteinExistence type="predicted"/>
<accession>D3Q7V5</accession>
<gene>
    <name evidence="2" type="ordered locus">Snas_0748</name>
</gene>
<dbReference type="InterPro" id="IPR051532">
    <property type="entry name" value="Ester_Hydrolysis_Enzymes"/>
</dbReference>
<dbReference type="KEGG" id="sna:Snas_0748"/>
<dbReference type="InterPro" id="IPR036514">
    <property type="entry name" value="SGNH_hydro_sf"/>
</dbReference>
<evidence type="ECO:0000313" key="2">
    <source>
        <dbReference type="EMBL" id="ADD40460.1"/>
    </source>
</evidence>
<name>D3Q7V5_STANL</name>